<dbReference type="Proteomes" id="UP000294726">
    <property type="component" value="Chromosome"/>
</dbReference>
<dbReference type="EMBL" id="LR031358">
    <property type="protein sequence ID" value="VDB98924.1"/>
    <property type="molecule type" value="Genomic_DNA"/>
</dbReference>
<organism evidence="1 4">
    <name type="scientific">Oenococcus oeni</name>
    <name type="common">Leuconostoc oenos</name>
    <dbReference type="NCBI Taxonomy" id="1247"/>
    <lineage>
        <taxon>Bacteria</taxon>
        <taxon>Bacillati</taxon>
        <taxon>Bacillota</taxon>
        <taxon>Bacilli</taxon>
        <taxon>Lactobacillales</taxon>
        <taxon>Lactobacillaceae</taxon>
        <taxon>Oenococcus</taxon>
    </lineage>
</organism>
<reference evidence="1" key="2">
    <citation type="submission" date="2019-10" db="EMBL/GenBank/DDBJ databases">
        <title>Malate fermentation in French cider.</title>
        <authorList>
            <person name="Cousin F.J."/>
            <person name="Medina Fernandez S."/>
            <person name="Misery B."/>
            <person name="Laplace J.-M."/>
            <person name="Cretenet M."/>
        </authorList>
    </citation>
    <scope>NUCLEOTIDE SEQUENCE</scope>
    <source>
        <strain evidence="1">UCMA15129</strain>
    </source>
</reference>
<dbReference type="Proteomes" id="UP001281024">
    <property type="component" value="Unassembled WGS sequence"/>
</dbReference>
<reference evidence="2 3" key="1">
    <citation type="submission" date="2018-08" db="EMBL/GenBank/DDBJ databases">
        <authorList>
            <person name="Lorentzen P. G. S. M."/>
        </authorList>
    </citation>
    <scope>NUCLEOTIDE SEQUENCE [LARGE SCALE GENOMIC DNA]</scope>
    <source>
        <strain evidence="2 3">CRBO_1381</strain>
    </source>
</reference>
<proteinExistence type="predicted"/>
<protein>
    <submittedName>
        <fullName evidence="1">Uncharacterized protein</fullName>
    </submittedName>
</protein>
<evidence type="ECO:0000313" key="4">
    <source>
        <dbReference type="Proteomes" id="UP001281024"/>
    </source>
</evidence>
<sequence>MNLILDGNCSILFIMSLQSDEIFLHKISYFEIYVKRFKNKIVFKIHARKSFSKSQSIFH</sequence>
<accession>A0AAJ2P1G5</accession>
<evidence type="ECO:0000313" key="2">
    <source>
        <dbReference type="EMBL" id="VDB98924.1"/>
    </source>
</evidence>
<dbReference type="EMBL" id="WERV01000001">
    <property type="protein sequence ID" value="MDV7714344.1"/>
    <property type="molecule type" value="Genomic_DNA"/>
</dbReference>
<evidence type="ECO:0000313" key="1">
    <source>
        <dbReference type="EMBL" id="MDV7714344.1"/>
    </source>
</evidence>
<name>A0AAJ2P1G5_OENOE</name>
<evidence type="ECO:0000313" key="3">
    <source>
        <dbReference type="Proteomes" id="UP000294726"/>
    </source>
</evidence>
<dbReference type="AlphaFoldDB" id="A0AAJ2P1G5"/>
<gene>
    <name evidence="1" type="ORF">GA838_00920</name>
    <name evidence="2" type="ORF">OENI_1599</name>
</gene>